<protein>
    <submittedName>
        <fullName evidence="1">Uncharacterized protein</fullName>
    </submittedName>
</protein>
<dbReference type="EMBL" id="JACGWL010000009">
    <property type="protein sequence ID" value="KAK4395877.1"/>
    <property type="molecule type" value="Genomic_DNA"/>
</dbReference>
<name>A0AAE1WML2_9LAMI</name>
<reference evidence="1" key="2">
    <citation type="journal article" date="2024" name="Plant">
        <title>Genomic evolution and insights into agronomic trait innovations of Sesamum species.</title>
        <authorList>
            <person name="Miao H."/>
            <person name="Wang L."/>
            <person name="Qu L."/>
            <person name="Liu H."/>
            <person name="Sun Y."/>
            <person name="Le M."/>
            <person name="Wang Q."/>
            <person name="Wei S."/>
            <person name="Zheng Y."/>
            <person name="Lin W."/>
            <person name="Duan Y."/>
            <person name="Cao H."/>
            <person name="Xiong S."/>
            <person name="Wang X."/>
            <person name="Wei L."/>
            <person name="Li C."/>
            <person name="Ma Q."/>
            <person name="Ju M."/>
            <person name="Zhao R."/>
            <person name="Li G."/>
            <person name="Mu C."/>
            <person name="Tian Q."/>
            <person name="Mei H."/>
            <person name="Zhang T."/>
            <person name="Gao T."/>
            <person name="Zhang H."/>
        </authorList>
    </citation>
    <scope>NUCLEOTIDE SEQUENCE</scope>
    <source>
        <strain evidence="1">K16</strain>
    </source>
</reference>
<evidence type="ECO:0000313" key="1">
    <source>
        <dbReference type="EMBL" id="KAK4395877.1"/>
    </source>
</evidence>
<gene>
    <name evidence="1" type="ORF">Sango_1742000</name>
</gene>
<keyword evidence="2" id="KW-1185">Reference proteome</keyword>
<organism evidence="1 2">
    <name type="scientific">Sesamum angolense</name>
    <dbReference type="NCBI Taxonomy" id="2727404"/>
    <lineage>
        <taxon>Eukaryota</taxon>
        <taxon>Viridiplantae</taxon>
        <taxon>Streptophyta</taxon>
        <taxon>Embryophyta</taxon>
        <taxon>Tracheophyta</taxon>
        <taxon>Spermatophyta</taxon>
        <taxon>Magnoliopsida</taxon>
        <taxon>eudicotyledons</taxon>
        <taxon>Gunneridae</taxon>
        <taxon>Pentapetalae</taxon>
        <taxon>asterids</taxon>
        <taxon>lamiids</taxon>
        <taxon>Lamiales</taxon>
        <taxon>Pedaliaceae</taxon>
        <taxon>Sesamum</taxon>
    </lineage>
</organism>
<dbReference type="Proteomes" id="UP001289374">
    <property type="component" value="Unassembled WGS sequence"/>
</dbReference>
<reference evidence="1" key="1">
    <citation type="submission" date="2020-06" db="EMBL/GenBank/DDBJ databases">
        <authorList>
            <person name="Li T."/>
            <person name="Hu X."/>
            <person name="Zhang T."/>
            <person name="Song X."/>
            <person name="Zhang H."/>
            <person name="Dai N."/>
            <person name="Sheng W."/>
            <person name="Hou X."/>
            <person name="Wei L."/>
        </authorList>
    </citation>
    <scope>NUCLEOTIDE SEQUENCE</scope>
    <source>
        <strain evidence="1">K16</strain>
        <tissue evidence="1">Leaf</tissue>
    </source>
</reference>
<dbReference type="PANTHER" id="PTHR47863">
    <property type="entry name" value="RING/FYVE/PHD ZINC FINGER SUPERFAMILY PROTEIN"/>
    <property type="match status" value="1"/>
</dbReference>
<dbReference type="AlphaFoldDB" id="A0AAE1WML2"/>
<evidence type="ECO:0000313" key="2">
    <source>
        <dbReference type="Proteomes" id="UP001289374"/>
    </source>
</evidence>
<accession>A0AAE1WML2</accession>
<proteinExistence type="predicted"/>
<dbReference type="Gene3D" id="1.10.246.220">
    <property type="match status" value="1"/>
</dbReference>
<comment type="caution">
    <text evidence="1">The sequence shown here is derived from an EMBL/GenBank/DDBJ whole genome shotgun (WGS) entry which is preliminary data.</text>
</comment>
<sequence length="215" mass="24092">MQFGCSRKRAKPDNALSRWGLRLVAQSEASEQPLMACQLPKSPLPGIWVIEKLARSKQVDPSLLLDLVEKSPLISDDHGKNARELVSLRILESFLVRGAPSNSVSSASSPKIGFDPSESCEEVLQEILLETSLSNAKAAGPDMWKWDIHPFIAHKRSSLAKHTLQKEGMRKFSTPHDRLPWKKILEFGTNVFNESRSTIDLKDKWRNLSKASPKP</sequence>
<dbReference type="PANTHER" id="PTHR47863:SF4">
    <property type="entry name" value="RING_FYVE_PHD ZINC FINGER SUPERFAMILY PROTEIN"/>
    <property type="match status" value="1"/>
</dbReference>